<keyword evidence="7 14" id="KW-0472">Membrane</keyword>
<keyword evidence="6 14" id="KW-1133">Transmembrane helix</keyword>
<dbReference type="InterPro" id="IPR002159">
    <property type="entry name" value="CD36_fam"/>
</dbReference>
<evidence type="ECO:0000256" key="5">
    <source>
        <dbReference type="ARBA" id="ARBA00022692"/>
    </source>
</evidence>
<evidence type="ECO:0000256" key="1">
    <source>
        <dbReference type="ARBA" id="ARBA00004189"/>
    </source>
</evidence>
<keyword evidence="15" id="KW-1185">Reference proteome</keyword>
<keyword evidence="5 14" id="KW-0812">Transmembrane</keyword>
<evidence type="ECO:0000256" key="4">
    <source>
        <dbReference type="ARBA" id="ARBA00022475"/>
    </source>
</evidence>
<dbReference type="GeneID" id="100899158"/>
<evidence type="ECO:0000256" key="8">
    <source>
        <dbReference type="ARBA" id="ARBA00023157"/>
    </source>
</evidence>
<name>A0AAJ6QLY5_9ACAR</name>
<comment type="similarity">
    <text evidence="3">Belongs to the CD36 family.</text>
</comment>
<feature type="region of interest" description="Disordered" evidence="13">
    <location>
        <begin position="465"/>
        <end position="499"/>
    </location>
</feature>
<evidence type="ECO:0000256" key="9">
    <source>
        <dbReference type="ARBA" id="ARBA00023170"/>
    </source>
</evidence>
<dbReference type="GO" id="GO:0005901">
    <property type="term" value="C:caveola"/>
    <property type="evidence" value="ECO:0007669"/>
    <property type="project" value="UniProtKB-SubCell"/>
</dbReference>
<reference evidence="16" key="1">
    <citation type="submission" date="2025-08" db="UniProtKB">
        <authorList>
            <consortium name="RefSeq"/>
        </authorList>
    </citation>
    <scope>IDENTIFICATION</scope>
</reference>
<evidence type="ECO:0000256" key="13">
    <source>
        <dbReference type="SAM" id="MobiDB-lite"/>
    </source>
</evidence>
<evidence type="ECO:0000313" key="15">
    <source>
        <dbReference type="Proteomes" id="UP000694867"/>
    </source>
</evidence>
<feature type="transmembrane region" description="Helical" evidence="14">
    <location>
        <begin position="9"/>
        <end position="29"/>
    </location>
</feature>
<feature type="transmembrane region" description="Helical" evidence="14">
    <location>
        <begin position="424"/>
        <end position="453"/>
    </location>
</feature>
<accession>A0AAJ6QLY5</accession>
<dbReference type="GO" id="GO:0005044">
    <property type="term" value="F:scavenger receptor activity"/>
    <property type="evidence" value="ECO:0007669"/>
    <property type="project" value="TreeGrafter"/>
</dbReference>
<keyword evidence="10" id="KW-0325">Glycoprotein</keyword>
<protein>
    <recommendedName>
        <fullName evidence="11">Scavenger receptor class B member 1</fullName>
    </recommendedName>
    <alternativeName>
        <fullName evidence="12">SR-BI</fullName>
    </alternativeName>
</protein>
<dbReference type="AlphaFoldDB" id="A0AAJ6QLY5"/>
<dbReference type="PANTHER" id="PTHR11923">
    <property type="entry name" value="SCAVENGER RECEPTOR CLASS B TYPE-1 SR-B1"/>
    <property type="match status" value="1"/>
</dbReference>
<keyword evidence="8" id="KW-1015">Disulfide bond</keyword>
<evidence type="ECO:0000256" key="14">
    <source>
        <dbReference type="SAM" id="Phobius"/>
    </source>
</evidence>
<proteinExistence type="inferred from homology"/>
<sequence>MARSCVFRIGLRVCVFTIFSISLSVFLLWSSLLKYELLRTGALTEGSLAARLYETIPFDVRQNVYVFNITNRKEFLSGAKPRFEQLGPYTFNLTLRKEMSWAADGSLSYKERRIFMFKPELSTGQLSDRVYTVDPVYTVALSVIDTLPAYLQAFLRLFIKSRSILFERTVDEILYSGYSDPLANIAHLFKKDLPVIDGKIGYLRALNNSDDGSMTVYSGDANTLRQRNEVFRWMGQDYIPHYAEPCNKLYGENGELFPAFDLSAPPAEIHVFQPMFCRPWTLHFNGSSRPYGVVLAKFNTRDDIFSPTGDAEFDRCLQPRGWPRGVFDISDCQHGFPALISLPHFLRAEECLEDVEGLEPDPSLHDFEMEIYALLGIPVRPAIRAQINVRIQRKFSPESPALVYPILWQEIVLAEQDSEYLSSIIYYALSVPSVLLCVILFIISSASLLFLIIDIRSSMRKRHGAEDDERPIWSSADILENDTTEPAPQQNPDDLRDTS</sequence>
<gene>
    <name evidence="16" type="primary">LOC100899158</name>
</gene>
<evidence type="ECO:0000256" key="6">
    <source>
        <dbReference type="ARBA" id="ARBA00022989"/>
    </source>
</evidence>
<dbReference type="Proteomes" id="UP000694867">
    <property type="component" value="Unplaced"/>
</dbReference>
<evidence type="ECO:0000256" key="7">
    <source>
        <dbReference type="ARBA" id="ARBA00023136"/>
    </source>
</evidence>
<dbReference type="Pfam" id="PF01130">
    <property type="entry name" value="CD36"/>
    <property type="match status" value="1"/>
</dbReference>
<keyword evidence="4" id="KW-1003">Cell membrane</keyword>
<comment type="subcellular location">
    <subcellularLocation>
        <location evidence="2">Cell membrane</location>
        <topology evidence="2">Multi-pass membrane protein</topology>
    </subcellularLocation>
    <subcellularLocation>
        <location evidence="1">Membrane</location>
        <location evidence="1">Caveola</location>
        <topology evidence="1">Multi-pass membrane protein</topology>
    </subcellularLocation>
</comment>
<keyword evidence="9 16" id="KW-0675">Receptor</keyword>
<dbReference type="KEGG" id="goe:100899158"/>
<dbReference type="PANTHER" id="PTHR11923:SF110">
    <property type="entry name" value="SCAVENGER RECEPTOR CLASS B MEMBER 1"/>
    <property type="match status" value="1"/>
</dbReference>
<evidence type="ECO:0000256" key="12">
    <source>
        <dbReference type="ARBA" id="ARBA00042244"/>
    </source>
</evidence>
<evidence type="ECO:0000256" key="2">
    <source>
        <dbReference type="ARBA" id="ARBA00004651"/>
    </source>
</evidence>
<evidence type="ECO:0000256" key="11">
    <source>
        <dbReference type="ARBA" id="ARBA00040821"/>
    </source>
</evidence>
<evidence type="ECO:0000313" key="16">
    <source>
        <dbReference type="RefSeq" id="XP_003737061.1"/>
    </source>
</evidence>
<evidence type="ECO:0000256" key="10">
    <source>
        <dbReference type="ARBA" id="ARBA00023180"/>
    </source>
</evidence>
<organism evidence="15 16">
    <name type="scientific">Galendromus occidentalis</name>
    <name type="common">western predatory mite</name>
    <dbReference type="NCBI Taxonomy" id="34638"/>
    <lineage>
        <taxon>Eukaryota</taxon>
        <taxon>Metazoa</taxon>
        <taxon>Ecdysozoa</taxon>
        <taxon>Arthropoda</taxon>
        <taxon>Chelicerata</taxon>
        <taxon>Arachnida</taxon>
        <taxon>Acari</taxon>
        <taxon>Parasitiformes</taxon>
        <taxon>Mesostigmata</taxon>
        <taxon>Gamasina</taxon>
        <taxon>Phytoseioidea</taxon>
        <taxon>Phytoseiidae</taxon>
        <taxon>Typhlodrominae</taxon>
        <taxon>Galendromus</taxon>
    </lineage>
</organism>
<dbReference type="RefSeq" id="XP_003737061.1">
    <property type="nucleotide sequence ID" value="XM_003737013.1"/>
</dbReference>
<dbReference type="PRINTS" id="PR01609">
    <property type="entry name" value="CD36FAMILY"/>
</dbReference>
<dbReference type="GO" id="GO:0005737">
    <property type="term" value="C:cytoplasm"/>
    <property type="evidence" value="ECO:0007669"/>
    <property type="project" value="TreeGrafter"/>
</dbReference>
<evidence type="ECO:0000256" key="3">
    <source>
        <dbReference type="ARBA" id="ARBA00010532"/>
    </source>
</evidence>